<evidence type="ECO:0000313" key="2">
    <source>
        <dbReference type="EMBL" id="KFM24094.1"/>
    </source>
</evidence>
<dbReference type="InterPro" id="IPR053284">
    <property type="entry name" value="RGS1-HXK1_interactor"/>
</dbReference>
<accession>A0A087SEE0</accession>
<dbReference type="GeneID" id="23612750"/>
<evidence type="ECO:0000256" key="1">
    <source>
        <dbReference type="SAM" id="MobiDB-lite"/>
    </source>
</evidence>
<dbReference type="eggNOG" id="ENOG502QQTD">
    <property type="taxonomic scope" value="Eukaryota"/>
</dbReference>
<dbReference type="AlphaFoldDB" id="A0A087SEE0"/>
<evidence type="ECO:0000313" key="3">
    <source>
        <dbReference type="EMBL" id="RMZ55329.1"/>
    </source>
</evidence>
<dbReference type="OrthoDB" id="1914410at2759"/>
<dbReference type="EMBL" id="KL662105">
    <property type="protein sequence ID" value="KFM24094.1"/>
    <property type="molecule type" value="Genomic_DNA"/>
</dbReference>
<dbReference type="Proteomes" id="UP000028924">
    <property type="component" value="Unassembled WGS sequence"/>
</dbReference>
<protein>
    <submittedName>
        <fullName evidence="2">Uncharacterized protein</fullName>
    </submittedName>
</protein>
<proteinExistence type="predicted"/>
<feature type="compositionally biased region" description="Polar residues" evidence="1">
    <location>
        <begin position="1"/>
        <end position="12"/>
    </location>
</feature>
<reference evidence="3" key="4">
    <citation type="submission" date="2018-11" db="EMBL/GenBank/DDBJ databases">
        <title>Characterization of plant carbon substrate utilization by Auxenochlorella protothecoides.</title>
        <authorList>
            <person name="Vogler B.W."/>
            <person name="Starkenburg S.R."/>
            <person name="Sudasinghe N."/>
            <person name="Schambach J.Y."/>
            <person name="Rollin J.A."/>
            <person name="Pattathil S."/>
            <person name="Barry A.N."/>
        </authorList>
    </citation>
    <scope>NUCLEOTIDE SEQUENCE [LARGE SCALE GENOMIC DNA]</scope>
    <source>
        <strain evidence="3">UTEX 25</strain>
    </source>
</reference>
<feature type="region of interest" description="Disordered" evidence="1">
    <location>
        <begin position="1"/>
        <end position="20"/>
    </location>
</feature>
<dbReference type="KEGG" id="apro:F751_1359"/>
<reference evidence="2 4" key="1">
    <citation type="journal article" date="2014" name="BMC Genomics">
        <title>Oil accumulation mechanisms of the oleaginous microalga Chlorella protothecoides revealed through its genome, transcriptomes, and proteomes.</title>
        <authorList>
            <person name="Gao C."/>
            <person name="Wang Y."/>
            <person name="Shen Y."/>
            <person name="Yan D."/>
            <person name="He X."/>
            <person name="Dai J."/>
            <person name="Wu Q."/>
        </authorList>
    </citation>
    <scope>NUCLEOTIDE SEQUENCE [LARGE SCALE GENOMIC DNA]</scope>
    <source>
        <strain evidence="2 4">0710</strain>
    </source>
</reference>
<reference evidence="3" key="3">
    <citation type="submission" date="2018-10" db="EMBL/GenBank/DDBJ databases">
        <authorList>
            <person name="Hovde B."/>
            <person name="Zhang X."/>
        </authorList>
    </citation>
    <scope>NUCLEOTIDE SEQUENCE [LARGE SCALE GENOMIC DNA]</scope>
    <source>
        <strain evidence="3">UTEX 25</strain>
    </source>
</reference>
<reference evidence="5" key="2">
    <citation type="journal article" date="2018" name="Algal Res.">
        <title>Characterization of plant carbon substrate utilization by Auxenochlorella protothecoides.</title>
        <authorList>
            <person name="Vogler B.W."/>
            <person name="Starkenburg S.R."/>
            <person name="Sudasinghe N."/>
            <person name="Schambach J.Y."/>
            <person name="Rollin J.A."/>
            <person name="Pattathil S."/>
            <person name="Barry A.N."/>
        </authorList>
    </citation>
    <scope>NUCLEOTIDE SEQUENCE [LARGE SCALE GENOMIC DNA]</scope>
    <source>
        <strain evidence="5">UTEX 25</strain>
    </source>
</reference>
<gene>
    <name evidence="3" type="ORF">APUTEX25_003467</name>
    <name evidence="2" type="ORF">F751_1359</name>
</gene>
<dbReference type="PANTHER" id="PTHR34554:SF2">
    <property type="entry name" value="RGS1-HXK1-INTERACTING PROTEIN 1"/>
    <property type="match status" value="1"/>
</dbReference>
<keyword evidence="4" id="KW-1185">Reference proteome</keyword>
<name>A0A087SEE0_AUXPR</name>
<dbReference type="Proteomes" id="UP000279271">
    <property type="component" value="Unassembled WGS sequence"/>
</dbReference>
<organism evidence="2 4">
    <name type="scientific">Auxenochlorella protothecoides</name>
    <name type="common">Green microalga</name>
    <name type="synonym">Chlorella protothecoides</name>
    <dbReference type="NCBI Taxonomy" id="3075"/>
    <lineage>
        <taxon>Eukaryota</taxon>
        <taxon>Viridiplantae</taxon>
        <taxon>Chlorophyta</taxon>
        <taxon>core chlorophytes</taxon>
        <taxon>Trebouxiophyceae</taxon>
        <taxon>Chlorellales</taxon>
        <taxon>Chlorellaceae</taxon>
        <taxon>Auxenochlorella</taxon>
    </lineage>
</organism>
<dbReference type="PANTHER" id="PTHR34554">
    <property type="entry name" value="RGS1-HXK1-INTERACTING PROTEIN 1"/>
    <property type="match status" value="1"/>
</dbReference>
<sequence>MSTEEQPTTSSDKPGGLAHKLTSGLNEQVQDVTSSLSAILDQGLATASDVVRSSTAVATSEANKAASQAKDLYSQAELQYKQGEAAAFGYLKEGVRTVVDNKETSIAMAIGVAAIGLRGPRRFLWRHTLGRLRSEEAVFKSAELRSVVLAEKVEGQALELKKLQERLGLAQAEYTRGLSKLKATASELQSLSSRIGGTQQTASGMWQGLVQDLRSLPSKHALSLRSEVAQKLAVAETQRKAVDKLVLGLARQGI</sequence>
<dbReference type="STRING" id="3075.A0A087SEE0"/>
<dbReference type="EMBL" id="QOKY01000166">
    <property type="protein sequence ID" value="RMZ55329.1"/>
    <property type="molecule type" value="Genomic_DNA"/>
</dbReference>
<evidence type="ECO:0000313" key="4">
    <source>
        <dbReference type="Proteomes" id="UP000028924"/>
    </source>
</evidence>
<evidence type="ECO:0000313" key="5">
    <source>
        <dbReference type="Proteomes" id="UP000279271"/>
    </source>
</evidence>
<dbReference type="RefSeq" id="XP_011396980.1">
    <property type="nucleotide sequence ID" value="XM_011398678.1"/>
</dbReference>